<dbReference type="EMBL" id="CP061800">
    <property type="protein sequence ID" value="QTA91499.1"/>
    <property type="molecule type" value="Genomic_DNA"/>
</dbReference>
<protein>
    <submittedName>
        <fullName evidence="2">Uncharacterized protein</fullName>
    </submittedName>
</protein>
<feature type="region of interest" description="Disordered" evidence="1">
    <location>
        <begin position="1"/>
        <end position="37"/>
    </location>
</feature>
<sequence>MTELCPELQRNPAFFPGQEPYPDGKSRGSPASVLTAL</sequence>
<evidence type="ECO:0000313" key="3">
    <source>
        <dbReference type="Proteomes" id="UP000663722"/>
    </source>
</evidence>
<dbReference type="AlphaFoldDB" id="A0A975GRX4"/>
<gene>
    <name evidence="2" type="ORF">dnm_075670</name>
</gene>
<evidence type="ECO:0000313" key="2">
    <source>
        <dbReference type="EMBL" id="QTA91499.1"/>
    </source>
</evidence>
<accession>A0A975GRX4</accession>
<dbReference type="KEGG" id="dmm:dnm_075670"/>
<reference evidence="2" key="1">
    <citation type="journal article" date="2021" name="Microb. Physiol.">
        <title>Proteogenomic Insights into the Physiology of Marine, Sulfate-Reducing, Filamentous Desulfonema limicola and Desulfonema magnum.</title>
        <authorList>
            <person name="Schnaars V."/>
            <person name="Wohlbrand L."/>
            <person name="Scheve S."/>
            <person name="Hinrichs C."/>
            <person name="Reinhardt R."/>
            <person name="Rabus R."/>
        </authorList>
    </citation>
    <scope>NUCLEOTIDE SEQUENCE</scope>
    <source>
        <strain evidence="2">4be13</strain>
    </source>
</reference>
<dbReference type="Proteomes" id="UP000663722">
    <property type="component" value="Chromosome"/>
</dbReference>
<keyword evidence="3" id="KW-1185">Reference proteome</keyword>
<organism evidence="2 3">
    <name type="scientific">Desulfonema magnum</name>
    <dbReference type="NCBI Taxonomy" id="45655"/>
    <lineage>
        <taxon>Bacteria</taxon>
        <taxon>Pseudomonadati</taxon>
        <taxon>Thermodesulfobacteriota</taxon>
        <taxon>Desulfobacteria</taxon>
        <taxon>Desulfobacterales</taxon>
        <taxon>Desulfococcaceae</taxon>
        <taxon>Desulfonema</taxon>
    </lineage>
</organism>
<name>A0A975GRX4_9BACT</name>
<proteinExistence type="predicted"/>
<evidence type="ECO:0000256" key="1">
    <source>
        <dbReference type="SAM" id="MobiDB-lite"/>
    </source>
</evidence>